<dbReference type="Gene3D" id="3.10.620.30">
    <property type="match status" value="1"/>
</dbReference>
<feature type="region of interest" description="Disordered" evidence="3">
    <location>
        <begin position="271"/>
        <end position="313"/>
    </location>
</feature>
<dbReference type="InterPro" id="IPR002931">
    <property type="entry name" value="Transglutaminase-like"/>
</dbReference>
<accession>A0A433D9L4</accession>
<feature type="domain" description="SH3" evidence="4">
    <location>
        <begin position="11"/>
        <end position="70"/>
    </location>
</feature>
<evidence type="ECO:0000256" key="1">
    <source>
        <dbReference type="ARBA" id="ARBA00022443"/>
    </source>
</evidence>
<feature type="region of interest" description="Disordered" evidence="3">
    <location>
        <begin position="71"/>
        <end position="259"/>
    </location>
</feature>
<feature type="region of interest" description="Disordered" evidence="3">
    <location>
        <begin position="720"/>
        <end position="759"/>
    </location>
</feature>
<dbReference type="PANTHER" id="PTHR46333">
    <property type="entry name" value="CYTOKINESIS PROTEIN 3"/>
    <property type="match status" value="1"/>
</dbReference>
<dbReference type="SMART" id="SM00460">
    <property type="entry name" value="TGc"/>
    <property type="match status" value="1"/>
</dbReference>
<dbReference type="InterPro" id="IPR036028">
    <property type="entry name" value="SH3-like_dom_sf"/>
</dbReference>
<dbReference type="Gene3D" id="2.30.30.40">
    <property type="entry name" value="SH3 Domains"/>
    <property type="match status" value="1"/>
</dbReference>
<dbReference type="Pfam" id="PF01841">
    <property type="entry name" value="Transglut_core"/>
    <property type="match status" value="1"/>
</dbReference>
<evidence type="ECO:0000256" key="3">
    <source>
        <dbReference type="SAM" id="MobiDB-lite"/>
    </source>
</evidence>
<keyword evidence="1 2" id="KW-0728">SH3 domain</keyword>
<dbReference type="PANTHER" id="PTHR46333:SF2">
    <property type="entry name" value="CYTOKINESIS PROTEIN 3"/>
    <property type="match status" value="1"/>
</dbReference>
<dbReference type="Proteomes" id="UP000268093">
    <property type="component" value="Unassembled WGS sequence"/>
</dbReference>
<feature type="compositionally biased region" description="Basic and acidic residues" evidence="3">
    <location>
        <begin position="91"/>
        <end position="100"/>
    </location>
</feature>
<evidence type="ECO:0000259" key="4">
    <source>
        <dbReference type="PROSITE" id="PS50002"/>
    </source>
</evidence>
<dbReference type="PROSITE" id="PS50002">
    <property type="entry name" value="SH3"/>
    <property type="match status" value="1"/>
</dbReference>
<proteinExistence type="predicted"/>
<evidence type="ECO:0000256" key="2">
    <source>
        <dbReference type="PROSITE-ProRule" id="PRU00192"/>
    </source>
</evidence>
<dbReference type="GO" id="GO:0005737">
    <property type="term" value="C:cytoplasm"/>
    <property type="evidence" value="ECO:0007669"/>
    <property type="project" value="TreeGrafter"/>
</dbReference>
<feature type="compositionally biased region" description="Basic and acidic residues" evidence="3">
    <location>
        <begin position="732"/>
        <end position="744"/>
    </location>
</feature>
<gene>
    <name evidence="5" type="ORF">BC936DRAFT_145595</name>
</gene>
<comment type="caution">
    <text evidence="5">The sequence shown here is derived from an EMBL/GenBank/DDBJ whole genome shotgun (WGS) entry which is preliminary data.</text>
</comment>
<organism evidence="5 6">
    <name type="scientific">Jimgerdemannia flammicorona</name>
    <dbReference type="NCBI Taxonomy" id="994334"/>
    <lineage>
        <taxon>Eukaryota</taxon>
        <taxon>Fungi</taxon>
        <taxon>Fungi incertae sedis</taxon>
        <taxon>Mucoromycota</taxon>
        <taxon>Mucoromycotina</taxon>
        <taxon>Endogonomycetes</taxon>
        <taxon>Endogonales</taxon>
        <taxon>Endogonaceae</taxon>
        <taxon>Jimgerdemannia</taxon>
    </lineage>
</organism>
<dbReference type="InterPro" id="IPR052557">
    <property type="entry name" value="CAP/Cytokinesis_protein"/>
</dbReference>
<evidence type="ECO:0000313" key="5">
    <source>
        <dbReference type="EMBL" id="RUP47557.1"/>
    </source>
</evidence>
<evidence type="ECO:0000313" key="6">
    <source>
        <dbReference type="Proteomes" id="UP000268093"/>
    </source>
</evidence>
<dbReference type="SUPFAM" id="SSF50044">
    <property type="entry name" value="SH3-domain"/>
    <property type="match status" value="1"/>
</dbReference>
<dbReference type="InterPro" id="IPR001452">
    <property type="entry name" value="SH3_domain"/>
</dbReference>
<dbReference type="SUPFAM" id="SSF54001">
    <property type="entry name" value="Cysteine proteinases"/>
    <property type="match status" value="1"/>
</dbReference>
<keyword evidence="6" id="KW-1185">Reference proteome</keyword>
<name>A0A433D9L4_9FUNG</name>
<protein>
    <recommendedName>
        <fullName evidence="4">SH3 domain-containing protein</fullName>
    </recommendedName>
</protein>
<dbReference type="Pfam" id="PF00018">
    <property type="entry name" value="SH3_1"/>
    <property type="match status" value="1"/>
</dbReference>
<reference evidence="5 6" key="1">
    <citation type="journal article" date="2018" name="New Phytol.">
        <title>Phylogenomics of Endogonaceae and evolution of mycorrhizas within Mucoromycota.</title>
        <authorList>
            <person name="Chang Y."/>
            <person name="Desiro A."/>
            <person name="Na H."/>
            <person name="Sandor L."/>
            <person name="Lipzen A."/>
            <person name="Clum A."/>
            <person name="Barry K."/>
            <person name="Grigoriev I.V."/>
            <person name="Martin F.M."/>
            <person name="Stajich J.E."/>
            <person name="Smith M.E."/>
            <person name="Bonito G."/>
            <person name="Spatafora J.W."/>
        </authorList>
    </citation>
    <scope>NUCLEOTIDE SEQUENCE [LARGE SCALE GENOMIC DNA]</scope>
    <source>
        <strain evidence="5 6">GMNB39</strain>
    </source>
</reference>
<dbReference type="InterPro" id="IPR038765">
    <property type="entry name" value="Papain-like_cys_pep_sf"/>
</dbReference>
<dbReference type="AlphaFoldDB" id="A0A433D9L4"/>
<dbReference type="OrthoDB" id="6129702at2759"/>
<sequence length="789" mass="88176">MQQHWETFLWRPIYHARARYDYSSAHPMDLSFKRGDTIEVMAKETSDWLNGATSGRFGSFPLVYVERIDKEQPDEERPRIPPRVTVNGMSKNHERTENERPIVPPRRNLTRPPSDEQQVEQKPALPPRRNLMQHPAPTSDEDQAPKPLPPRRNLIQHSAPTSDQEPAPKPLPPRRNLIQHSTPTSDEELAPKSLPPRRNLIQQSTPTSDEEPAPKPLPPRKPTIQRRPLDLEVNREAPSLPPRKAIDEQPPPLPRRPNPVEITPVVPISSKPTAPVVPTASRPSLPTVPSAKKSVPGLPSQHNGSKPGATVAHNGPLLLERSDNYIDDGMSRLSRCELVVESGYNYPLELDESSFAEIDAYARACPPQETATIHSLSRYLTSPFVDPVDKFRAIYVWLTDNIVYNVPAFLDKRPISSKPEDVLRTRSSVCAGYASLFHALSQSAGLTSWVVSGYAKIEPGVTKVEHDPYGKPTNHAWNVVLVNHQYLVVDSTWGTGPADFVTRTTKKEFNPYYFLLPPNKIIYTHLAGTLKEQYLDPPLTEDEFLGLPLVRPLYFDYDVSILYPLPREPILETGDDVVNLYLEFGNIPKGASVLGALSKVGSNALMPGEPVDNSHVIAQRMAGYNARNVFWVRAVCPKRGRYRLELVISKANFPYVHGDQPRPGPATSTFSTIYCAACHHHHLTTGRPARAIERAYVLRHHVFRAGRGGAQDVLADDTVGEPVRDTQGGRGRGGDILRGRDRGEGGGGVHVGFPDGQPDEQWNVNARDCQVHDRLISFLTNNFKYIQKQ</sequence>
<dbReference type="EMBL" id="RBNI01004379">
    <property type="protein sequence ID" value="RUP47557.1"/>
    <property type="molecule type" value="Genomic_DNA"/>
</dbReference>
<feature type="compositionally biased region" description="Polar residues" evidence="3">
    <location>
        <begin position="155"/>
        <end position="164"/>
    </location>
</feature>
<dbReference type="SMART" id="SM00326">
    <property type="entry name" value="SH3"/>
    <property type="match status" value="1"/>
</dbReference>